<evidence type="ECO:0000313" key="2">
    <source>
        <dbReference type="EMBL" id="MBD3904777.1"/>
    </source>
</evidence>
<evidence type="ECO:0000313" key="4">
    <source>
        <dbReference type="Proteomes" id="UP000603715"/>
    </source>
</evidence>
<reference evidence="4" key="2">
    <citation type="submission" date="2023-07" db="EMBL/GenBank/DDBJ databases">
        <title>Description of novel Chryseobacterium sp. strain C-2.</title>
        <authorList>
            <person name="Saticioglu I.B."/>
        </authorList>
    </citation>
    <scope>NUCLEOTIDE SEQUENCE [LARGE SCALE GENOMIC DNA]</scope>
    <source>
        <strain evidence="4">C-2</strain>
    </source>
</reference>
<keyword evidence="4" id="KW-1185">Reference proteome</keyword>
<gene>
    <name evidence="2" type="ORF">IEW27_09245</name>
    <name evidence="3" type="ORF">LNP80_05245</name>
</gene>
<organism evidence="3 5">
    <name type="scientific">Chryseobacterium muglaense</name>
    <dbReference type="NCBI Taxonomy" id="2893752"/>
    <lineage>
        <taxon>Bacteria</taxon>
        <taxon>Pseudomonadati</taxon>
        <taxon>Bacteroidota</taxon>
        <taxon>Flavobacteriia</taxon>
        <taxon>Flavobacteriales</taxon>
        <taxon>Weeksellaceae</taxon>
        <taxon>Chryseobacterium group</taxon>
        <taxon>Chryseobacterium</taxon>
    </lineage>
</organism>
<accession>A0A9Q3UR74</accession>
<proteinExistence type="predicted"/>
<comment type="caution">
    <text evidence="3">The sequence shown here is derived from an EMBL/GenBank/DDBJ whole genome shotgun (WGS) entry which is preliminary data.</text>
</comment>
<reference evidence="3" key="1">
    <citation type="submission" date="2021-11" db="EMBL/GenBank/DDBJ databases">
        <title>Description of novel Chryseobacterium species.</title>
        <authorList>
            <person name="Saticioglu I.B."/>
            <person name="Ay H."/>
            <person name="Altun S."/>
            <person name="Duman M."/>
        </authorList>
    </citation>
    <scope>NUCLEOTIDE SEQUENCE</scope>
    <source>
        <strain evidence="3">C-39</strain>
    </source>
</reference>
<protein>
    <submittedName>
        <fullName evidence="3">Uncharacterized protein</fullName>
    </submittedName>
</protein>
<feature type="signal peptide" evidence="1">
    <location>
        <begin position="1"/>
        <end position="18"/>
    </location>
</feature>
<dbReference type="RefSeq" id="WP_191179310.1">
    <property type="nucleotide sequence ID" value="NZ_JACXXP010000008.1"/>
</dbReference>
<name>A0A9Q3UR74_9FLAO</name>
<dbReference type="EMBL" id="JAJJML010000001">
    <property type="protein sequence ID" value="MCC9033664.1"/>
    <property type="molecule type" value="Genomic_DNA"/>
</dbReference>
<evidence type="ECO:0000313" key="5">
    <source>
        <dbReference type="Proteomes" id="UP001107960"/>
    </source>
</evidence>
<dbReference type="EMBL" id="JACXXP010000008">
    <property type="protein sequence ID" value="MBD3904777.1"/>
    <property type="molecule type" value="Genomic_DNA"/>
</dbReference>
<dbReference type="AlphaFoldDB" id="A0A9Q3UR74"/>
<evidence type="ECO:0000313" key="3">
    <source>
        <dbReference type="EMBL" id="MCC9033664.1"/>
    </source>
</evidence>
<keyword evidence="1" id="KW-0732">Signal</keyword>
<dbReference type="Proteomes" id="UP001107960">
    <property type="component" value="Unassembled WGS sequence"/>
</dbReference>
<evidence type="ECO:0000256" key="1">
    <source>
        <dbReference type="SAM" id="SignalP"/>
    </source>
</evidence>
<dbReference type="Proteomes" id="UP000603715">
    <property type="component" value="Unassembled WGS sequence"/>
</dbReference>
<sequence>MSKVLVSLFTTISILVNAQVSYSSWTTNSYMQVNSYNGNSNPDALTSRFEANGNLNMPYWKISAKLKQAITSENGQYTIPGNKISFQPISTSGQAYPNPIPTFTQIGVPSNIFLQENTEVFLIPQSNAPLYNMPSTPNGYYDLQLKYGITIMGGAYLGNYPAWTRFMAPVEFTAYDQYNNVIGKMSHTFEFHIANLTGTPPVTQEMSLKVNANAVNGLLEFNSMQDYNNGKSVVYPSGLQVTTNTNFQIKVRSLQSHFQSNTGNYTIPVGAMHVALQPLGQSNQVISPIALSTISQTLVKGNTTQGTTYNYDIKYFTLPQDEQFINAKSTEYSTSLQYEITPQ</sequence>
<reference evidence="2" key="3">
    <citation type="submission" date="2024-05" db="EMBL/GenBank/DDBJ databases">
        <title>Description of novel Chryseobacterium sp. strain C-2.</title>
        <authorList>
            <person name="Saticioglu I.B."/>
        </authorList>
    </citation>
    <scope>NUCLEOTIDE SEQUENCE</scope>
    <source>
        <strain evidence="2">C-2</strain>
    </source>
</reference>
<feature type="chain" id="PRO_5040198363" evidence="1">
    <location>
        <begin position="19"/>
        <end position="343"/>
    </location>
</feature>